<feature type="compositionally biased region" description="Basic residues" evidence="1">
    <location>
        <begin position="1"/>
        <end position="21"/>
    </location>
</feature>
<dbReference type="OrthoDB" id="10249887at2759"/>
<comment type="caution">
    <text evidence="2">The sequence shown here is derived from an EMBL/GenBank/DDBJ whole genome shotgun (WGS) entry which is preliminary data.</text>
</comment>
<evidence type="ECO:0000313" key="2">
    <source>
        <dbReference type="EMBL" id="KAG9392878.1"/>
    </source>
</evidence>
<dbReference type="EMBL" id="JAHDYR010000030">
    <property type="protein sequence ID" value="KAG9392878.1"/>
    <property type="molecule type" value="Genomic_DNA"/>
</dbReference>
<name>A0A8J6ASF2_9EUKA</name>
<evidence type="ECO:0000256" key="1">
    <source>
        <dbReference type="SAM" id="MobiDB-lite"/>
    </source>
</evidence>
<reference evidence="2" key="1">
    <citation type="submission" date="2021-05" db="EMBL/GenBank/DDBJ databases">
        <title>A free-living protist that lacks canonical eukaryotic 1 DNA replication and segregation systems.</title>
        <authorList>
            <person name="Salas-Leiva D.E."/>
            <person name="Tromer E.C."/>
            <person name="Curtis B.A."/>
            <person name="Jerlstrom-Hultqvist J."/>
            <person name="Kolisko M."/>
            <person name="Yi Z."/>
            <person name="Salas-Leiva J.S."/>
            <person name="Gallot-Lavallee L."/>
            <person name="Kops G.J.P.L."/>
            <person name="Archibald J.M."/>
            <person name="Simpson A.G.B."/>
            <person name="Roger A.J."/>
        </authorList>
    </citation>
    <scope>NUCLEOTIDE SEQUENCE</scope>
    <source>
        <strain evidence="2">BICM</strain>
    </source>
</reference>
<accession>A0A8J6ASF2</accession>
<gene>
    <name evidence="2" type="ORF">J8273_5690</name>
</gene>
<sequence>MPKKGGKKKGKKKGKKGKKGKKESGPARPPFNYEPVNVPSSDIILLHIRLVSWSYLDFTIRVPVDTSLFLIRRMIQDRHGGSINGVVLYKKQVHSENIIYPDDNSTLRDHGYAGSSTGGDLREGVIYYDFKPDFLPIDKREELETAPSPRLHPQGSPYMTSPMWSAASDVATPRARLNQTAPFTTPAYLTASAMPAMKLPPSGPEVDA</sequence>
<evidence type="ECO:0000313" key="3">
    <source>
        <dbReference type="Proteomes" id="UP000717585"/>
    </source>
</evidence>
<dbReference type="Proteomes" id="UP000717585">
    <property type="component" value="Unassembled WGS sequence"/>
</dbReference>
<proteinExistence type="predicted"/>
<feature type="region of interest" description="Disordered" evidence="1">
    <location>
        <begin position="1"/>
        <end position="32"/>
    </location>
</feature>
<keyword evidence="3" id="KW-1185">Reference proteome</keyword>
<organism evidence="2 3">
    <name type="scientific">Carpediemonas membranifera</name>
    <dbReference type="NCBI Taxonomy" id="201153"/>
    <lineage>
        <taxon>Eukaryota</taxon>
        <taxon>Metamonada</taxon>
        <taxon>Carpediemonas-like organisms</taxon>
        <taxon>Carpediemonas</taxon>
    </lineage>
</organism>
<dbReference type="AlphaFoldDB" id="A0A8J6ASF2"/>
<protein>
    <submittedName>
        <fullName evidence="2">Uncharacterized protein</fullName>
    </submittedName>
</protein>